<sequence length="83" mass="9093">MLCVVLVHLCGFTGLKKISIPSEQRYHVVFCRVDVKTVASFSKRSTCDGEIASVGAERTRTFPAASIALHSAMVSAEEPVWCY</sequence>
<dbReference type="EMBL" id="VSRR010004316">
    <property type="protein sequence ID" value="MPC39288.1"/>
    <property type="molecule type" value="Genomic_DNA"/>
</dbReference>
<proteinExistence type="predicted"/>
<accession>A0A5B7F274</accession>
<gene>
    <name evidence="1" type="ORF">E2C01_032819</name>
</gene>
<dbReference type="AlphaFoldDB" id="A0A5B7F274"/>
<reference evidence="1 2" key="1">
    <citation type="submission" date="2019-05" db="EMBL/GenBank/DDBJ databases">
        <title>Another draft genome of Portunus trituberculatus and its Hox gene families provides insights of decapod evolution.</title>
        <authorList>
            <person name="Jeong J.-H."/>
            <person name="Song I."/>
            <person name="Kim S."/>
            <person name="Choi T."/>
            <person name="Kim D."/>
            <person name="Ryu S."/>
            <person name="Kim W."/>
        </authorList>
    </citation>
    <scope>NUCLEOTIDE SEQUENCE [LARGE SCALE GENOMIC DNA]</scope>
    <source>
        <tissue evidence="1">Muscle</tissue>
    </source>
</reference>
<name>A0A5B7F274_PORTR</name>
<dbReference type="Proteomes" id="UP000324222">
    <property type="component" value="Unassembled WGS sequence"/>
</dbReference>
<comment type="caution">
    <text evidence="1">The sequence shown here is derived from an EMBL/GenBank/DDBJ whole genome shotgun (WGS) entry which is preliminary data.</text>
</comment>
<keyword evidence="2" id="KW-1185">Reference proteome</keyword>
<protein>
    <submittedName>
        <fullName evidence="1">Uncharacterized protein</fullName>
    </submittedName>
</protein>
<evidence type="ECO:0000313" key="2">
    <source>
        <dbReference type="Proteomes" id="UP000324222"/>
    </source>
</evidence>
<organism evidence="1 2">
    <name type="scientific">Portunus trituberculatus</name>
    <name type="common">Swimming crab</name>
    <name type="synonym">Neptunus trituberculatus</name>
    <dbReference type="NCBI Taxonomy" id="210409"/>
    <lineage>
        <taxon>Eukaryota</taxon>
        <taxon>Metazoa</taxon>
        <taxon>Ecdysozoa</taxon>
        <taxon>Arthropoda</taxon>
        <taxon>Crustacea</taxon>
        <taxon>Multicrustacea</taxon>
        <taxon>Malacostraca</taxon>
        <taxon>Eumalacostraca</taxon>
        <taxon>Eucarida</taxon>
        <taxon>Decapoda</taxon>
        <taxon>Pleocyemata</taxon>
        <taxon>Brachyura</taxon>
        <taxon>Eubrachyura</taxon>
        <taxon>Portunoidea</taxon>
        <taxon>Portunidae</taxon>
        <taxon>Portuninae</taxon>
        <taxon>Portunus</taxon>
    </lineage>
</organism>
<evidence type="ECO:0000313" key="1">
    <source>
        <dbReference type="EMBL" id="MPC39288.1"/>
    </source>
</evidence>